<dbReference type="CDD" id="cd08977">
    <property type="entry name" value="SusD"/>
    <property type="match status" value="1"/>
</dbReference>
<dbReference type="InterPro" id="IPR033985">
    <property type="entry name" value="SusD-like_N"/>
</dbReference>
<gene>
    <name evidence="9" type="ORF">GO988_10360</name>
</gene>
<keyword evidence="10" id="KW-1185">Reference proteome</keyword>
<proteinExistence type="inferred from homology"/>
<accession>A0A7K1TE78</accession>
<protein>
    <submittedName>
        <fullName evidence="9">RagB/SusD family nutrient uptake outer membrane protein</fullName>
    </submittedName>
</protein>
<dbReference type="Pfam" id="PF07980">
    <property type="entry name" value="SusD_RagB"/>
    <property type="match status" value="1"/>
</dbReference>
<reference evidence="9 10" key="1">
    <citation type="submission" date="2019-12" db="EMBL/GenBank/DDBJ databases">
        <title>Hymenobacter sp. HMF4947 Genome sequencing and assembly.</title>
        <authorList>
            <person name="Kang H."/>
            <person name="Cha I."/>
            <person name="Kim H."/>
            <person name="Joh K."/>
        </authorList>
    </citation>
    <scope>NUCLEOTIDE SEQUENCE [LARGE SCALE GENOMIC DNA]</scope>
    <source>
        <strain evidence="9 10">HMF4947</strain>
    </source>
</reference>
<dbReference type="Pfam" id="PF14322">
    <property type="entry name" value="SusD-like_3"/>
    <property type="match status" value="1"/>
</dbReference>
<dbReference type="Proteomes" id="UP000441336">
    <property type="component" value="Unassembled WGS sequence"/>
</dbReference>
<sequence length="593" mass="64900">MKKIVLVTFGASLLLATASCKKDILDENPQSILTPSFLSTPQGVEAGVTGVYSGLRQLYGNDSGFFTTEAGTDQFTNGISASSGLSDYNPNDLTPVNDGSHSFIWTVCYSSINTANGVLQYSTNVQGLTPARVAQLVAETKLLRAQYYFVLVQDFGDVPLMLNFVDAPTKDITRAPLADVYTQIIKDLTDALGTVADKPAQPGRVTRATALHLLAKVYLTRATSSAKQADDYANAAKYAKELIDNQGRYGLGLETDPATVFVEGNENGKEVIFNAQFSGDATFNRIDGFTFGGENVAGFNFRSRYDLLPNMARDINYGRPFARHCPTHYLEDSYILRDASGKALETGAQLRTTDTRYGKWFTTVYLVNSPGGNSGSSAAVIGDTAAWYPGRELPTAKLAQIAARKPVGYQVIPPSKYSTQFFPTLNKFDSRNRTSVNGFSTRPNIVYRLAETYLIAAEAYFYLGNSTQAATYINVVRERAGATGKKAQMDITSSQVTLDFILDERMRELVGEMTRWYDLKRTGQLLVRVRNPNISPPLTPVVIAASEAIYFKNLAGTYGSNAALNIKDYHVLRPIPQTEIDRTSGKITQNPGY</sequence>
<evidence type="ECO:0000313" key="10">
    <source>
        <dbReference type="Proteomes" id="UP000441336"/>
    </source>
</evidence>
<dbReference type="AlphaFoldDB" id="A0A7K1TE78"/>
<evidence type="ECO:0000256" key="5">
    <source>
        <dbReference type="ARBA" id="ARBA00023237"/>
    </source>
</evidence>
<evidence type="ECO:0000256" key="2">
    <source>
        <dbReference type="ARBA" id="ARBA00006275"/>
    </source>
</evidence>
<dbReference type="SUPFAM" id="SSF48452">
    <property type="entry name" value="TPR-like"/>
    <property type="match status" value="1"/>
</dbReference>
<feature type="domain" description="SusD-like N-terminal" evidence="8">
    <location>
        <begin position="25"/>
        <end position="219"/>
    </location>
</feature>
<feature type="signal peptide" evidence="6">
    <location>
        <begin position="1"/>
        <end position="18"/>
    </location>
</feature>
<dbReference type="RefSeq" id="WP_157564900.1">
    <property type="nucleotide sequence ID" value="NZ_WQKZ01000002.1"/>
</dbReference>
<comment type="caution">
    <text evidence="9">The sequence shown here is derived from an EMBL/GenBank/DDBJ whole genome shotgun (WGS) entry which is preliminary data.</text>
</comment>
<keyword evidence="4" id="KW-0472">Membrane</keyword>
<dbReference type="InterPro" id="IPR012944">
    <property type="entry name" value="SusD_RagB_dom"/>
</dbReference>
<dbReference type="InterPro" id="IPR011990">
    <property type="entry name" value="TPR-like_helical_dom_sf"/>
</dbReference>
<dbReference type="EMBL" id="WQKZ01000002">
    <property type="protein sequence ID" value="MVN76723.1"/>
    <property type="molecule type" value="Genomic_DNA"/>
</dbReference>
<dbReference type="GO" id="GO:0009279">
    <property type="term" value="C:cell outer membrane"/>
    <property type="evidence" value="ECO:0007669"/>
    <property type="project" value="UniProtKB-SubCell"/>
</dbReference>
<keyword evidence="5" id="KW-0998">Cell outer membrane</keyword>
<evidence type="ECO:0000256" key="4">
    <source>
        <dbReference type="ARBA" id="ARBA00023136"/>
    </source>
</evidence>
<evidence type="ECO:0000256" key="3">
    <source>
        <dbReference type="ARBA" id="ARBA00022729"/>
    </source>
</evidence>
<organism evidence="9 10">
    <name type="scientific">Hymenobacter ginkgonis</name>
    <dbReference type="NCBI Taxonomy" id="2682976"/>
    <lineage>
        <taxon>Bacteria</taxon>
        <taxon>Pseudomonadati</taxon>
        <taxon>Bacteroidota</taxon>
        <taxon>Cytophagia</taxon>
        <taxon>Cytophagales</taxon>
        <taxon>Hymenobacteraceae</taxon>
        <taxon>Hymenobacter</taxon>
    </lineage>
</organism>
<evidence type="ECO:0000313" key="9">
    <source>
        <dbReference type="EMBL" id="MVN76723.1"/>
    </source>
</evidence>
<evidence type="ECO:0000259" key="7">
    <source>
        <dbReference type="Pfam" id="PF07980"/>
    </source>
</evidence>
<dbReference type="PROSITE" id="PS51257">
    <property type="entry name" value="PROKAR_LIPOPROTEIN"/>
    <property type="match status" value="1"/>
</dbReference>
<comment type="similarity">
    <text evidence="2">Belongs to the SusD family.</text>
</comment>
<evidence type="ECO:0000256" key="1">
    <source>
        <dbReference type="ARBA" id="ARBA00004442"/>
    </source>
</evidence>
<name>A0A7K1TE78_9BACT</name>
<keyword evidence="3 6" id="KW-0732">Signal</keyword>
<feature type="domain" description="RagB/SusD" evidence="7">
    <location>
        <begin position="298"/>
        <end position="593"/>
    </location>
</feature>
<dbReference type="Gene3D" id="1.25.40.390">
    <property type="match status" value="1"/>
</dbReference>
<evidence type="ECO:0000256" key="6">
    <source>
        <dbReference type="SAM" id="SignalP"/>
    </source>
</evidence>
<feature type="chain" id="PRO_5029879020" evidence="6">
    <location>
        <begin position="19"/>
        <end position="593"/>
    </location>
</feature>
<evidence type="ECO:0000259" key="8">
    <source>
        <dbReference type="Pfam" id="PF14322"/>
    </source>
</evidence>
<comment type="subcellular location">
    <subcellularLocation>
        <location evidence="1">Cell outer membrane</location>
    </subcellularLocation>
</comment>